<dbReference type="Proteomes" id="UP001596152">
    <property type="component" value="Unassembled WGS sequence"/>
</dbReference>
<comment type="caution">
    <text evidence="1">The sequence shown here is derived from an EMBL/GenBank/DDBJ whole genome shotgun (WGS) entry which is preliminary data.</text>
</comment>
<organism evidence="1 2">
    <name type="scientific">Brevundimonas staleyi</name>
    <dbReference type="NCBI Taxonomy" id="74326"/>
    <lineage>
        <taxon>Bacteria</taxon>
        <taxon>Pseudomonadati</taxon>
        <taxon>Pseudomonadota</taxon>
        <taxon>Alphaproteobacteria</taxon>
        <taxon>Caulobacterales</taxon>
        <taxon>Caulobacteraceae</taxon>
        <taxon>Brevundimonas</taxon>
    </lineage>
</organism>
<sequence>MSGSPVAGRSPVRRLAVPAAKPYRRVMTTTDIEDGAADDPDLMASFPAAAAAVHDGFIKLKLVHGVGYTVFLADALFLDGPDGWRWFEPAMFDPPILSFLGARSYAQFGLVTSGGDEVLVATTDDRFVARFPDGSQLFRCRVAGRPDLMSRSTGEAVRREDGGFDLRLFHHTSPAALEAIGRSGELWGSARNVRGNRGLVNVAYAYLTSLPRIETPLDLRAIAMASDGVVYFLLDNRSPPDGLVRLAVDPQDAADRSATLALRVPAECVAGQHLWRHAPDDRGVFYESSHPAIYRVGLEPGATLKFADGAVRPDVAGLKRFAYAVVGDATRPDGILAPFEEETTGDIVKVEPCEDVDILTFWRTRRNEDHFSGKAVEIQALRPAARP</sequence>
<evidence type="ECO:0000313" key="2">
    <source>
        <dbReference type="Proteomes" id="UP001596152"/>
    </source>
</evidence>
<proteinExistence type="predicted"/>
<accession>A0ABW0FQD5</accession>
<gene>
    <name evidence="1" type="ORF">ACFPIE_03185</name>
</gene>
<name>A0ABW0FQD5_9CAUL</name>
<protein>
    <submittedName>
        <fullName evidence="1">Uncharacterized protein</fullName>
    </submittedName>
</protein>
<reference evidence="2" key="1">
    <citation type="journal article" date="2019" name="Int. J. Syst. Evol. Microbiol.">
        <title>The Global Catalogue of Microorganisms (GCM) 10K type strain sequencing project: providing services to taxonomists for standard genome sequencing and annotation.</title>
        <authorList>
            <consortium name="The Broad Institute Genomics Platform"/>
            <consortium name="The Broad Institute Genome Sequencing Center for Infectious Disease"/>
            <person name="Wu L."/>
            <person name="Ma J."/>
        </authorList>
    </citation>
    <scope>NUCLEOTIDE SEQUENCE [LARGE SCALE GENOMIC DNA]</scope>
    <source>
        <strain evidence="2">JCM 12125</strain>
    </source>
</reference>
<dbReference type="RefSeq" id="WP_374039570.1">
    <property type="nucleotide sequence ID" value="NZ_CP169083.1"/>
</dbReference>
<evidence type="ECO:0000313" key="1">
    <source>
        <dbReference type="EMBL" id="MFC5342902.1"/>
    </source>
</evidence>
<dbReference type="EMBL" id="JBHSLF010000006">
    <property type="protein sequence ID" value="MFC5342902.1"/>
    <property type="molecule type" value="Genomic_DNA"/>
</dbReference>
<keyword evidence="2" id="KW-1185">Reference proteome</keyword>